<dbReference type="Proteomes" id="UP000036893">
    <property type="component" value="Unassembled WGS sequence"/>
</dbReference>
<organism evidence="2 3">
    <name type="scientific">Aspergillus udagawae</name>
    <dbReference type="NCBI Taxonomy" id="91492"/>
    <lineage>
        <taxon>Eukaryota</taxon>
        <taxon>Fungi</taxon>
        <taxon>Dikarya</taxon>
        <taxon>Ascomycota</taxon>
        <taxon>Pezizomycotina</taxon>
        <taxon>Eurotiomycetes</taxon>
        <taxon>Eurotiomycetidae</taxon>
        <taxon>Eurotiales</taxon>
        <taxon>Aspergillaceae</taxon>
        <taxon>Aspergillus</taxon>
        <taxon>Aspergillus subgen. Fumigati</taxon>
    </lineage>
</organism>
<sequence>MVSLGAILASNQRLGSALPAGLVAVFVGATSGIGETALKQFAKHANAPRIYFVGRTASWAKRIKTELETMNPKGSYFFLQCDASLLKSVDEVCQEIKAKETAISLLFLSIGSLITGTRTVENLHYFAALTYYSRIRFAVNLLPLIRTAPALRRVVTVFAGGKEGPIITDDFPGFKLSATAGRGHFASMLTLSFEVLAQRAPEVSFIHDYPGFVKTDLARGSKGVGMAVVKGLFKVIGPFLYIPTEEVGERQTFFATSIRFPPASGDAKGVPSEGIGIATGTDGRKGSGVYSVHLNGETKVQEVLSALRESGLKDKMWKHAEEEFIRVTGSVTI</sequence>
<name>A0A8E0V2V6_9EURO</name>
<dbReference type="GeneID" id="66995431"/>
<dbReference type="GO" id="GO:0016491">
    <property type="term" value="F:oxidoreductase activity"/>
    <property type="evidence" value="ECO:0007669"/>
    <property type="project" value="UniProtKB-KW"/>
</dbReference>
<dbReference type="InterPro" id="IPR002347">
    <property type="entry name" value="SDR_fam"/>
</dbReference>
<dbReference type="SUPFAM" id="SSF51735">
    <property type="entry name" value="NAD(P)-binding Rossmann-fold domains"/>
    <property type="match status" value="1"/>
</dbReference>
<reference evidence="2" key="2">
    <citation type="submission" date="2021-01" db="EMBL/GenBank/DDBJ databases">
        <title>Pan-genome distribution and transcriptional activeness of fungal secondary metabolism genes in Aspergillus section Fumigati.</title>
        <authorList>
            <person name="Takahashi H."/>
            <person name="Umemura M."/>
            <person name="Ninomiya A."/>
            <person name="Kusuya Y."/>
            <person name="Urayama S."/>
            <person name="Shimizu M."/>
            <person name="Watanabe A."/>
            <person name="Kamei K."/>
            <person name="Yaguchi T."/>
            <person name="Hagiwara D."/>
        </authorList>
    </citation>
    <scope>NUCLEOTIDE SEQUENCE</scope>
    <source>
        <strain evidence="2">IFM 46973</strain>
    </source>
</reference>
<comment type="caution">
    <text evidence="2">The sequence shown here is derived from an EMBL/GenBank/DDBJ whole genome shotgun (WGS) entry which is preliminary data.</text>
</comment>
<dbReference type="PANTHER" id="PTHR47534:SF3">
    <property type="entry name" value="ALCOHOL DEHYDROGENASE-LIKE C-TERMINAL DOMAIN-CONTAINING PROTEIN"/>
    <property type="match status" value="1"/>
</dbReference>
<protein>
    <submittedName>
        <fullName evidence="2">Uncharacterized protein</fullName>
    </submittedName>
</protein>
<keyword evidence="1" id="KW-0560">Oxidoreductase</keyword>
<dbReference type="InterPro" id="IPR052228">
    <property type="entry name" value="Sec_Metab_Biosynth_Oxidored"/>
</dbReference>
<dbReference type="Gene3D" id="3.40.50.720">
    <property type="entry name" value="NAD(P)-binding Rossmann-like Domain"/>
    <property type="match status" value="1"/>
</dbReference>
<dbReference type="Pfam" id="PF00106">
    <property type="entry name" value="adh_short"/>
    <property type="match status" value="1"/>
</dbReference>
<dbReference type="RefSeq" id="XP_043148776.1">
    <property type="nucleotide sequence ID" value="XM_043292841.1"/>
</dbReference>
<evidence type="ECO:0000313" key="3">
    <source>
        <dbReference type="Proteomes" id="UP000036893"/>
    </source>
</evidence>
<dbReference type="AlphaFoldDB" id="A0A8E0V2V6"/>
<dbReference type="EMBL" id="BBXM02000006">
    <property type="protein sequence ID" value="GIC91510.1"/>
    <property type="molecule type" value="Genomic_DNA"/>
</dbReference>
<accession>A0A8E0V2V6</accession>
<gene>
    <name evidence="2" type="ORF">Aud_007954</name>
</gene>
<evidence type="ECO:0000256" key="1">
    <source>
        <dbReference type="ARBA" id="ARBA00023002"/>
    </source>
</evidence>
<proteinExistence type="predicted"/>
<dbReference type="InterPro" id="IPR036291">
    <property type="entry name" value="NAD(P)-bd_dom_sf"/>
</dbReference>
<evidence type="ECO:0000313" key="2">
    <source>
        <dbReference type="EMBL" id="GIC91510.1"/>
    </source>
</evidence>
<dbReference type="PANTHER" id="PTHR47534">
    <property type="entry name" value="YALI0E05731P"/>
    <property type="match status" value="1"/>
</dbReference>
<reference evidence="2" key="1">
    <citation type="journal article" date="2015" name="Genome Announc.">
        <title>Draft Genome Sequence of the Pathogenic Filamentous Fungus Aspergillus udagawae Strain IFM 46973T.</title>
        <authorList>
            <person name="Kusuya Y."/>
            <person name="Takahashi-Nakaguchi A."/>
            <person name="Takahashi H."/>
            <person name="Yaguchi T."/>
        </authorList>
    </citation>
    <scope>NUCLEOTIDE SEQUENCE</scope>
    <source>
        <strain evidence="2">IFM 46973</strain>
    </source>
</reference>